<evidence type="ECO:0000313" key="4">
    <source>
        <dbReference type="EMBL" id="CAH0995995.1"/>
    </source>
</evidence>
<dbReference type="SUPFAM" id="SSF56300">
    <property type="entry name" value="Metallo-dependent phosphatases"/>
    <property type="match status" value="1"/>
</dbReference>
<feature type="chain" id="PRO_5047439482" evidence="2">
    <location>
        <begin position="20"/>
        <end position="759"/>
    </location>
</feature>
<gene>
    <name evidence="4" type="primary">cpdA_2</name>
    <name evidence="4" type="ORF">EMA8858_02123</name>
</gene>
<evidence type="ECO:0000313" key="5">
    <source>
        <dbReference type="Proteomes" id="UP000837932"/>
    </source>
</evidence>
<dbReference type="PANTHER" id="PTHR22953">
    <property type="entry name" value="ACID PHOSPHATASE RELATED"/>
    <property type="match status" value="1"/>
</dbReference>
<dbReference type="EMBL" id="CAKLPY010000002">
    <property type="protein sequence ID" value="CAH0995995.1"/>
    <property type="molecule type" value="Genomic_DNA"/>
</dbReference>
<dbReference type="InterPro" id="IPR055015">
    <property type="entry name" value="GCX_COOH"/>
</dbReference>
<name>A0ABN8ESP5_9BACT</name>
<protein>
    <submittedName>
        <fullName evidence="4">3',5'-cyclic adenosine monophosphate phosphodiesterase CpdA</fullName>
        <ecNumber evidence="4">3.1.4.53</ecNumber>
    </submittedName>
</protein>
<feature type="signal peptide" evidence="2">
    <location>
        <begin position="1"/>
        <end position="19"/>
    </location>
</feature>
<dbReference type="NCBIfam" id="NF045639">
    <property type="entry name" value="GCX_COOH"/>
    <property type="match status" value="1"/>
</dbReference>
<dbReference type="SUPFAM" id="SSF49363">
    <property type="entry name" value="Purple acid phosphatase, N-terminal domain"/>
    <property type="match status" value="1"/>
</dbReference>
<dbReference type="PANTHER" id="PTHR22953:SF153">
    <property type="entry name" value="PURPLE ACID PHOSPHATASE"/>
    <property type="match status" value="1"/>
</dbReference>
<keyword evidence="4" id="KW-0378">Hydrolase</keyword>
<dbReference type="Proteomes" id="UP000837932">
    <property type="component" value="Unassembled WGS sequence"/>
</dbReference>
<dbReference type="EC" id="3.1.4.53" evidence="4"/>
<organism evidence="4 5">
    <name type="scientific">Emticicia aquatica</name>
    <dbReference type="NCBI Taxonomy" id="1681835"/>
    <lineage>
        <taxon>Bacteria</taxon>
        <taxon>Pseudomonadati</taxon>
        <taxon>Bacteroidota</taxon>
        <taxon>Cytophagia</taxon>
        <taxon>Cytophagales</taxon>
        <taxon>Leadbetterellaceae</taxon>
        <taxon>Emticicia</taxon>
    </lineage>
</organism>
<reference evidence="4" key="1">
    <citation type="submission" date="2021-12" db="EMBL/GenBank/DDBJ databases">
        <authorList>
            <person name="Rodrigo-Torres L."/>
            <person name="Arahal R. D."/>
            <person name="Lucena T."/>
        </authorList>
    </citation>
    <scope>NUCLEOTIDE SEQUENCE</scope>
    <source>
        <strain evidence="4">CECT 8858</strain>
    </source>
</reference>
<sequence>MTSRIFTIFIYLLASTVFAQTQVILSGQNWKYLDNGSDQGTAWRAVAFEDATWASGSTQLGYGDGDEATIVGFGGDANNKFTTTYFRKNFSITSLYSNYTLRIKRDDGVVVYINGNEVYRNNITANQTYQTFGSNATDDGNTWLETTILGSNLQVGNNVIAVEIHQNSLTSTDISFDCELLGPSLSISRGPYLQMGTSSSMQIRWRTNIASSTKVNYGTNVGSLNNSVIDETLTTEHIVNLINFESNTQYYYNIGSTTEVLQGTDINYFITAPTIGTEKKTRVWVTGDCGTGTATQVAVKNKFLDYVGSQYIDLWLILGDNAYSFGYDAEYQTKFFEPYQNDRIMKQTVLFPTPGNHDYGATGTARTDHIMPYYSNFSLPSNGEVGGVPSGHKEYYSYNYANIHFVSLDSYGLETANNYRIYDAASPQITWLKADLAANTQKWTVLYWHHPPYTMGSHNSDTESELKFIRQNVVPILDQYKVDLVLCGHSHNYERSRLMKGHTGLEPTFDVTLHNPTTSSGQYDGSTDSCPYIKTSDLPNTGILYVVAGSAGWATTTQAAYPHNAMYYSNTTNGGSLYLVVEGNRLDAKWIADDGVIRDKFTIMKDVNVKQTITQETNLNNITLTASWNGNYGWQNTNVTSRSLVVSPINNTQYIVKDNNQCLADTFLIQISNPNCQPSLDLTAPVSSNSFLKYEAGQTISGNNLINSGANVTYNAANQVILLPGFQAQNGVTFSASINGCSNANTRQVLIEKSPPKER</sequence>
<dbReference type="InterPro" id="IPR039331">
    <property type="entry name" value="PAPs-like"/>
</dbReference>
<keyword evidence="1 2" id="KW-0732">Signal</keyword>
<dbReference type="RefSeq" id="WP_238806568.1">
    <property type="nucleotide sequence ID" value="NZ_CAKLPY010000002.1"/>
</dbReference>
<evidence type="ECO:0000259" key="3">
    <source>
        <dbReference type="Pfam" id="PF00149"/>
    </source>
</evidence>
<dbReference type="Pfam" id="PF00149">
    <property type="entry name" value="Metallophos"/>
    <property type="match status" value="1"/>
</dbReference>
<accession>A0ABN8ESP5</accession>
<evidence type="ECO:0000256" key="1">
    <source>
        <dbReference type="ARBA" id="ARBA00022729"/>
    </source>
</evidence>
<evidence type="ECO:0000256" key="2">
    <source>
        <dbReference type="SAM" id="SignalP"/>
    </source>
</evidence>
<comment type="caution">
    <text evidence="4">The sequence shown here is derived from an EMBL/GenBank/DDBJ whole genome shotgun (WGS) entry which is preliminary data.</text>
</comment>
<dbReference type="GO" id="GO:0004115">
    <property type="term" value="F:3',5'-cyclic-AMP phosphodiesterase activity"/>
    <property type="evidence" value="ECO:0007669"/>
    <property type="project" value="UniProtKB-EC"/>
</dbReference>
<dbReference type="Gene3D" id="2.60.120.260">
    <property type="entry name" value="Galactose-binding domain-like"/>
    <property type="match status" value="1"/>
</dbReference>
<keyword evidence="5" id="KW-1185">Reference proteome</keyword>
<feature type="domain" description="Calcineurin-like phosphoesterase" evidence="3">
    <location>
        <begin position="282"/>
        <end position="493"/>
    </location>
</feature>
<dbReference type="Gene3D" id="3.60.21.10">
    <property type="match status" value="1"/>
</dbReference>
<dbReference type="InterPro" id="IPR004843">
    <property type="entry name" value="Calcineurin-like_PHP"/>
</dbReference>
<proteinExistence type="predicted"/>
<dbReference type="InterPro" id="IPR008963">
    <property type="entry name" value="Purple_acid_Pase-like_N"/>
</dbReference>
<dbReference type="InterPro" id="IPR029052">
    <property type="entry name" value="Metallo-depent_PP-like"/>
</dbReference>